<evidence type="ECO:0000313" key="2">
    <source>
        <dbReference type="EMBL" id="TRW92149.1"/>
    </source>
</evidence>
<name>A0ABY3CB39_9GAMM</name>
<feature type="domain" description="PIN" evidence="1">
    <location>
        <begin position="4"/>
        <end position="117"/>
    </location>
</feature>
<organism evidence="2 3">
    <name type="scientific">Candidatus Methylobacter oryzae</name>
    <dbReference type="NCBI Taxonomy" id="2497749"/>
    <lineage>
        <taxon>Bacteria</taxon>
        <taxon>Pseudomonadati</taxon>
        <taxon>Pseudomonadota</taxon>
        <taxon>Gammaproteobacteria</taxon>
        <taxon>Methylococcales</taxon>
        <taxon>Methylococcaceae</taxon>
        <taxon>Methylobacter</taxon>
    </lineage>
</organism>
<dbReference type="SUPFAM" id="SSF88723">
    <property type="entry name" value="PIN domain-like"/>
    <property type="match status" value="1"/>
</dbReference>
<accession>A0ABY3CB39</accession>
<protein>
    <submittedName>
        <fullName evidence="2">Type II toxin-antitoxin system VapC family toxin</fullName>
    </submittedName>
</protein>
<dbReference type="Proteomes" id="UP000733744">
    <property type="component" value="Unassembled WGS sequence"/>
</dbReference>
<dbReference type="RefSeq" id="WP_127028211.1">
    <property type="nucleotide sequence ID" value="NZ_RYFG02000108.1"/>
</dbReference>
<dbReference type="Pfam" id="PF01850">
    <property type="entry name" value="PIN"/>
    <property type="match status" value="1"/>
</dbReference>
<dbReference type="InterPro" id="IPR002716">
    <property type="entry name" value="PIN_dom"/>
</dbReference>
<dbReference type="CDD" id="cd18686">
    <property type="entry name" value="PIN_VapC-like"/>
    <property type="match status" value="1"/>
</dbReference>
<dbReference type="EMBL" id="RYFG02000108">
    <property type="protein sequence ID" value="TRW92149.1"/>
    <property type="molecule type" value="Genomic_DNA"/>
</dbReference>
<evidence type="ECO:0000313" key="3">
    <source>
        <dbReference type="Proteomes" id="UP000733744"/>
    </source>
</evidence>
<keyword evidence="3" id="KW-1185">Reference proteome</keyword>
<dbReference type="InterPro" id="IPR029060">
    <property type="entry name" value="PIN-like_dom_sf"/>
</dbReference>
<comment type="caution">
    <text evidence="2">The sequence shown here is derived from an EMBL/GenBank/DDBJ whole genome shotgun (WGS) entry which is preliminary data.</text>
</comment>
<gene>
    <name evidence="2" type="ORF">EKO24_015050</name>
</gene>
<evidence type="ECO:0000259" key="1">
    <source>
        <dbReference type="Pfam" id="PF01850"/>
    </source>
</evidence>
<sequence length="131" mass="14806">MAALVDTCCWIEWLTDGRLADAFAPYLAEPAELIVPTTLQFELYKWAKREKSEVEALDVIALTEQGRILSLTTRLALYAADLALQHQLSFADAIIYASARMVDVPLVTADDHFKDLPEVIYFSKKRTTQQQ</sequence>
<dbReference type="Gene3D" id="3.40.50.1010">
    <property type="entry name" value="5'-nuclease"/>
    <property type="match status" value="1"/>
</dbReference>
<reference evidence="2 3" key="1">
    <citation type="journal article" date="2019" name="Antonie Van Leeuwenhoek">
        <title>Description of 'Ca. Methylobacter oryzae' KRF1, a novel species from the environmentally important Methylobacter clade 2.</title>
        <authorList>
            <person name="Khatri K."/>
            <person name="Mohite J.A."/>
            <person name="Pandit P.S."/>
            <person name="Bahulikar R."/>
            <person name="Rahalkar M.C."/>
        </authorList>
    </citation>
    <scope>NUCLEOTIDE SEQUENCE [LARGE SCALE GENOMIC DNA]</scope>
    <source>
        <strain evidence="2 3">KRF1</strain>
    </source>
</reference>
<proteinExistence type="predicted"/>